<evidence type="ECO:0000313" key="12">
    <source>
        <dbReference type="EMBL" id="MDZ7276708.1"/>
    </source>
</evidence>
<keyword evidence="4 8" id="KW-0547">Nucleotide-binding</keyword>
<dbReference type="InterPro" id="IPR006000">
    <property type="entry name" value="Xylulokinase"/>
</dbReference>
<evidence type="ECO:0000256" key="8">
    <source>
        <dbReference type="HAMAP-Rule" id="MF_02220"/>
    </source>
</evidence>
<dbReference type="PANTHER" id="PTHR43095">
    <property type="entry name" value="SUGAR KINASE"/>
    <property type="match status" value="1"/>
</dbReference>
<evidence type="ECO:0000259" key="10">
    <source>
        <dbReference type="Pfam" id="PF00370"/>
    </source>
</evidence>
<feature type="domain" description="Carbohydrate kinase FGGY N-terminal" evidence="10">
    <location>
        <begin position="1"/>
        <end position="240"/>
    </location>
</feature>
<comment type="function">
    <text evidence="8">Catalyzes the phosphorylation of D-xylulose to D-xylulose 5-phosphate.</text>
</comment>
<keyword evidence="6 8" id="KW-0067">ATP-binding</keyword>
<dbReference type="PANTHER" id="PTHR43095:SF6">
    <property type="entry name" value="XYLULOSE KINASE"/>
    <property type="match status" value="1"/>
</dbReference>
<keyword evidence="2 8" id="KW-0859">Xylose metabolism</keyword>
<feature type="active site" description="Proton acceptor" evidence="8">
    <location>
        <position position="233"/>
    </location>
</feature>
<evidence type="ECO:0000256" key="3">
    <source>
        <dbReference type="ARBA" id="ARBA00022679"/>
    </source>
</evidence>
<evidence type="ECO:0000256" key="7">
    <source>
        <dbReference type="ARBA" id="ARBA00023277"/>
    </source>
</evidence>
<organism evidence="12 13">
    <name type="scientific">Pantoea eucrina</name>
    <dbReference type="NCBI Taxonomy" id="472693"/>
    <lineage>
        <taxon>Bacteria</taxon>
        <taxon>Pseudomonadati</taxon>
        <taxon>Pseudomonadota</taxon>
        <taxon>Gammaproteobacteria</taxon>
        <taxon>Enterobacterales</taxon>
        <taxon>Erwiniaceae</taxon>
        <taxon>Pantoea</taxon>
    </lineage>
</organism>
<evidence type="ECO:0000256" key="5">
    <source>
        <dbReference type="ARBA" id="ARBA00022777"/>
    </source>
</evidence>
<evidence type="ECO:0000256" key="6">
    <source>
        <dbReference type="ARBA" id="ARBA00022840"/>
    </source>
</evidence>
<dbReference type="Gene3D" id="3.30.420.40">
    <property type="match status" value="2"/>
</dbReference>
<comment type="similarity">
    <text evidence="1 8 9">Belongs to the FGGY kinase family.</text>
</comment>
<keyword evidence="3 8" id="KW-0808">Transferase</keyword>
<feature type="site" description="Important for activity" evidence="8">
    <location>
        <position position="6"/>
    </location>
</feature>
<protein>
    <recommendedName>
        <fullName evidence="8 9">Xylulose kinase</fullName>
        <shortName evidence="8 9">Xylulokinase</shortName>
        <ecNumber evidence="8 9">2.7.1.17</ecNumber>
    </recommendedName>
</protein>
<dbReference type="PIRSF" id="PIRSF000538">
    <property type="entry name" value="GlpK"/>
    <property type="match status" value="1"/>
</dbReference>
<keyword evidence="5 8" id="KW-0418">Kinase</keyword>
<dbReference type="EMBL" id="JAOBTT010000001">
    <property type="protein sequence ID" value="MDZ7276708.1"/>
    <property type="molecule type" value="Genomic_DNA"/>
</dbReference>
<dbReference type="InterPro" id="IPR018485">
    <property type="entry name" value="FGGY_C"/>
</dbReference>
<dbReference type="SUPFAM" id="SSF53067">
    <property type="entry name" value="Actin-like ATPase domain"/>
    <property type="match status" value="2"/>
</dbReference>
<dbReference type="InterPro" id="IPR018484">
    <property type="entry name" value="FGGY_N"/>
</dbReference>
<comment type="caution">
    <text evidence="12">The sequence shown here is derived from an EMBL/GenBank/DDBJ whole genome shotgun (WGS) entry which is preliminary data.</text>
</comment>
<evidence type="ECO:0000256" key="1">
    <source>
        <dbReference type="ARBA" id="ARBA00009156"/>
    </source>
</evidence>
<dbReference type="InterPro" id="IPR000577">
    <property type="entry name" value="Carb_kinase_FGGY"/>
</dbReference>
<name>A0ABU5L9U3_9GAMM</name>
<evidence type="ECO:0000313" key="13">
    <source>
        <dbReference type="Proteomes" id="UP001288620"/>
    </source>
</evidence>
<dbReference type="CDD" id="cd07808">
    <property type="entry name" value="ASKHA_NBD_FGGY_EcXK-like"/>
    <property type="match status" value="1"/>
</dbReference>
<keyword evidence="13" id="KW-1185">Reference proteome</keyword>
<dbReference type="InterPro" id="IPR043129">
    <property type="entry name" value="ATPase_NBD"/>
</dbReference>
<dbReference type="GO" id="GO:0004856">
    <property type="term" value="F:D-xylulokinase activity"/>
    <property type="evidence" value="ECO:0007669"/>
    <property type="project" value="UniProtKB-EC"/>
</dbReference>
<dbReference type="HAMAP" id="MF_02220">
    <property type="entry name" value="XylB"/>
    <property type="match status" value="1"/>
</dbReference>
<proteinExistence type="inferred from homology"/>
<evidence type="ECO:0000256" key="9">
    <source>
        <dbReference type="RuleBase" id="RU364073"/>
    </source>
</evidence>
<dbReference type="RefSeq" id="WP_322540949.1">
    <property type="nucleotide sequence ID" value="NZ_JAOBTT010000001.1"/>
</dbReference>
<evidence type="ECO:0000259" key="11">
    <source>
        <dbReference type="Pfam" id="PF02782"/>
    </source>
</evidence>
<dbReference type="Pfam" id="PF00370">
    <property type="entry name" value="FGGY_N"/>
    <property type="match status" value="1"/>
</dbReference>
<comment type="catalytic activity">
    <reaction evidence="8 9">
        <text>D-xylulose + ATP = D-xylulose 5-phosphate + ADP + H(+)</text>
        <dbReference type="Rhea" id="RHEA:10964"/>
        <dbReference type="ChEBI" id="CHEBI:15378"/>
        <dbReference type="ChEBI" id="CHEBI:17140"/>
        <dbReference type="ChEBI" id="CHEBI:30616"/>
        <dbReference type="ChEBI" id="CHEBI:57737"/>
        <dbReference type="ChEBI" id="CHEBI:456216"/>
        <dbReference type="EC" id="2.7.1.17"/>
    </reaction>
</comment>
<keyword evidence="7 8" id="KW-0119">Carbohydrate metabolism</keyword>
<dbReference type="PROSITE" id="PS00933">
    <property type="entry name" value="FGGY_KINASES_1"/>
    <property type="match status" value="1"/>
</dbReference>
<dbReference type="InterPro" id="IPR050406">
    <property type="entry name" value="FGGY_Carb_Kinase"/>
</dbReference>
<reference evidence="13" key="1">
    <citation type="submission" date="2023-07" db="EMBL/GenBank/DDBJ databases">
        <title>Structural and functional analysis of rice phyllospheric bacteria for their antimicrobial properties and defense elicitation against blast disease.</title>
        <authorList>
            <person name="Sahu K.P."/>
            <person name="Asharani P."/>
            <person name="Kumar M."/>
            <person name="Reddy B."/>
            <person name="Kumar A."/>
        </authorList>
    </citation>
    <scope>NUCLEOTIDE SEQUENCE [LARGE SCALE GENOMIC DNA]</scope>
    <source>
        <strain evidence="13">OsEp_Plm_30P10</strain>
    </source>
</reference>
<dbReference type="InterPro" id="IPR018483">
    <property type="entry name" value="Carb_kinase_FGGY_CS"/>
</dbReference>
<accession>A0ABU5L9U3</accession>
<dbReference type="Pfam" id="PF02782">
    <property type="entry name" value="FGGY_C"/>
    <property type="match status" value="1"/>
</dbReference>
<dbReference type="Proteomes" id="UP001288620">
    <property type="component" value="Unassembled WGS sequence"/>
</dbReference>
<sequence length="480" mass="52000">MVIGIDLGTSGVKVVLLDAHGQVRASETAPLQVTRPHPLWSEQDPESWWQATDRAMQALAQQHDLSAVQAIGLSGQMHGATLLDADNHVLRPAILWNDGRSAEQCRQLEQRVPDARQITGNLMMPGFTAPKLLWVQQHEPAIFARVAKVLLPKDYLRWRLSGVFASDMSDAAGTAWLDVAQRRWSDALLSACGLTQAQMPDLYEGDAITGTLRPDIAARWHMPAVPLVAGGGDNAAGAVGVGMEAPGQAMLSLGTSGVYFVVSDGYLSNPQRAVHSFCHALPQRWHLMSVMLSAAACLDWAAALTGCADVPQLLAEAERAADSAPPLWFLPYLSGERTPHNNPQAKGVFFGFTHQHGRPELARAVLEGVGYGLAEGMDAVHACGIQPESVMLIGGGARSAYWRQMLADISGMTLDYHRGGEVGPALGAAKLAQRAIEPGVQWPMPERVQRHQPDAARHQAYQAHRETFSRLYQQLEPLMS</sequence>
<feature type="binding site" evidence="8">
    <location>
        <begin position="77"/>
        <end position="78"/>
    </location>
    <ligand>
        <name>substrate</name>
    </ligand>
</feature>
<evidence type="ECO:0000256" key="2">
    <source>
        <dbReference type="ARBA" id="ARBA00022629"/>
    </source>
</evidence>
<dbReference type="NCBIfam" id="TIGR01312">
    <property type="entry name" value="XylB"/>
    <property type="match status" value="1"/>
</dbReference>
<gene>
    <name evidence="8 9 12" type="primary">xylB</name>
    <name evidence="12" type="ORF">N4G40_00220</name>
</gene>
<dbReference type="EC" id="2.7.1.17" evidence="8 9"/>
<evidence type="ECO:0000256" key="4">
    <source>
        <dbReference type="ARBA" id="ARBA00022741"/>
    </source>
</evidence>
<feature type="domain" description="Carbohydrate kinase FGGY C-terminal" evidence="11">
    <location>
        <begin position="249"/>
        <end position="435"/>
    </location>
</feature>